<evidence type="ECO:0000259" key="1">
    <source>
        <dbReference type="PROSITE" id="PS50234"/>
    </source>
</evidence>
<proteinExistence type="predicted"/>
<name>A0A170ZTV3_TRIIF</name>
<dbReference type="InterPro" id="IPR050934">
    <property type="entry name" value="ITIH"/>
</dbReference>
<dbReference type="PANTHER" id="PTHR10338:SF108">
    <property type="entry name" value="INTER-ALPHA-TRYPSIN INHIBITOR HEAVY CHAIN H4-LIKE PROTEIN"/>
    <property type="match status" value="1"/>
</dbReference>
<dbReference type="EMBL" id="GEMB01001866">
    <property type="protein sequence ID" value="JAS01305.1"/>
    <property type="molecule type" value="Transcribed_RNA"/>
</dbReference>
<dbReference type="EMBL" id="GEMB01001868">
    <property type="protein sequence ID" value="JAS01303.1"/>
    <property type="molecule type" value="Transcribed_RNA"/>
</dbReference>
<reference evidence="2" key="2">
    <citation type="journal article" date="2017" name="J. Med. Entomol.">
        <title>Transcriptome Analysis of the Triatoma infestans (Hemiptera: Reduviidae) Integument.</title>
        <authorList>
            <person name="Calderon-Fernandez G.M."/>
            <person name="Moriconi D.E."/>
            <person name="Dulbecco A.B."/>
            <person name="Juarez M.P."/>
        </authorList>
    </citation>
    <scope>NUCLEOTIDE SEQUENCE</scope>
    <source>
        <strain evidence="2">Int1</strain>
        <tissue evidence="2">Integument</tissue>
    </source>
</reference>
<dbReference type="Gene3D" id="3.40.50.410">
    <property type="entry name" value="von Willebrand factor, type A domain"/>
    <property type="match status" value="1"/>
</dbReference>
<evidence type="ECO:0000313" key="2">
    <source>
        <dbReference type="EMBL" id="JAS01303.1"/>
    </source>
</evidence>
<dbReference type="SUPFAM" id="SSF53300">
    <property type="entry name" value="vWA-like"/>
    <property type="match status" value="1"/>
</dbReference>
<dbReference type="InterPro" id="IPR036465">
    <property type="entry name" value="vWFA_dom_sf"/>
</dbReference>
<sequence>MLQRTLGLYQQVINLNPGQTVRDLQVNVYITESSDIKSLFVPELKVSNEIETDEKENKIVNITRPSGNKAIIHYSPNVDDQEKVGGHCFEGQFIVKYDVDRVHSCGQVLIDEGYFVHFYAPDGLDPLRKLVVFVLDLSGSMSGRKLTQLKQAMTAILDELREGDYFSIVDFSDSVTVHNLDSPSESVVIAPDHSRLHPYNNTFPTSLEVQTAYPANKDYVNKAKQIISKMTDRSVTNIYDALKTAVQVSHKAYEKIRNELKDKNEEALEPMIMFLTDGEPTVGITNLGSIRSMVRELNIPRIPIYSLGFGYGADMNFLKKLSQENGAFGKKIYEASDAALQLRNFYKLISSPLLSNVTFTYIPSQVDSNSVTKKDFRSLSDGSELIVAGKLLLNDGELETDIHSIASNGTTSCTVQGSKIPVDKTEVGDTVVPVEDKKVYGSLERLWAYLTVKQLLDQQDLLDEDTKGNESSKLKEAALNLALKYKFVTPLTSLIVVKPNETDAITEFEEDSSGHDGLPVPIYSGRTSGSMVAGFPDFAIRPAFRHSPPLVTAPPSIFISESLGYRQNGN</sequence>
<dbReference type="Pfam" id="PF00092">
    <property type="entry name" value="VWA"/>
    <property type="match status" value="1"/>
</dbReference>
<dbReference type="InterPro" id="IPR002035">
    <property type="entry name" value="VWF_A"/>
</dbReference>
<dbReference type="SMART" id="SM00327">
    <property type="entry name" value="VWA"/>
    <property type="match status" value="1"/>
</dbReference>
<reference evidence="2" key="1">
    <citation type="submission" date="2016-04" db="EMBL/GenBank/DDBJ databases">
        <authorList>
            <person name="Calderon-Fernandez G.M.Sr."/>
        </authorList>
    </citation>
    <scope>NUCLEOTIDE SEQUENCE</scope>
    <source>
        <strain evidence="2">Int1</strain>
        <tissue evidence="2">Integument</tissue>
    </source>
</reference>
<organism evidence="2">
    <name type="scientific">Triatoma infestans</name>
    <name type="common">Assassin bug</name>
    <dbReference type="NCBI Taxonomy" id="30076"/>
    <lineage>
        <taxon>Eukaryota</taxon>
        <taxon>Metazoa</taxon>
        <taxon>Ecdysozoa</taxon>
        <taxon>Arthropoda</taxon>
        <taxon>Hexapoda</taxon>
        <taxon>Insecta</taxon>
        <taxon>Pterygota</taxon>
        <taxon>Neoptera</taxon>
        <taxon>Paraneoptera</taxon>
        <taxon>Hemiptera</taxon>
        <taxon>Heteroptera</taxon>
        <taxon>Panheteroptera</taxon>
        <taxon>Cimicomorpha</taxon>
        <taxon>Reduviidae</taxon>
        <taxon>Triatominae</taxon>
        <taxon>Triatoma</taxon>
    </lineage>
</organism>
<accession>A0A170ZTV3</accession>
<dbReference type="AlphaFoldDB" id="A0A170ZTV3"/>
<protein>
    <submittedName>
        <fullName evidence="2">Inter-alpha-trypsin inhibitor heavy chain h4-like protein</fullName>
    </submittedName>
</protein>
<dbReference type="PROSITE" id="PS50234">
    <property type="entry name" value="VWFA"/>
    <property type="match status" value="1"/>
</dbReference>
<feature type="domain" description="VWFA" evidence="1">
    <location>
        <begin position="130"/>
        <end position="349"/>
    </location>
</feature>
<dbReference type="Pfam" id="PF13519">
    <property type="entry name" value="VWA_2"/>
    <property type="match status" value="1"/>
</dbReference>
<dbReference type="PANTHER" id="PTHR10338">
    <property type="entry name" value="INTER-ALPHA-TRYPSIN INHIBITOR HEAVY CHAIN FAMILY MEMBER"/>
    <property type="match status" value="1"/>
</dbReference>
<dbReference type="GO" id="GO:0032991">
    <property type="term" value="C:protein-containing complex"/>
    <property type="evidence" value="ECO:0007669"/>
    <property type="project" value="UniProtKB-ARBA"/>
</dbReference>